<accession>A0AAV7R0Y3</accession>
<protein>
    <submittedName>
        <fullName evidence="2">Uncharacterized protein</fullName>
    </submittedName>
</protein>
<name>A0AAV7R0Y3_PLEWA</name>
<dbReference type="Proteomes" id="UP001066276">
    <property type="component" value="Chromosome 6"/>
</dbReference>
<comment type="caution">
    <text evidence="2">The sequence shown here is derived from an EMBL/GenBank/DDBJ whole genome shotgun (WGS) entry which is preliminary data.</text>
</comment>
<evidence type="ECO:0000313" key="2">
    <source>
        <dbReference type="EMBL" id="KAJ1144358.1"/>
    </source>
</evidence>
<gene>
    <name evidence="2" type="ORF">NDU88_010657</name>
</gene>
<evidence type="ECO:0000313" key="3">
    <source>
        <dbReference type="Proteomes" id="UP001066276"/>
    </source>
</evidence>
<dbReference type="AlphaFoldDB" id="A0AAV7R0Y3"/>
<organism evidence="2 3">
    <name type="scientific">Pleurodeles waltl</name>
    <name type="common">Iberian ribbed newt</name>
    <dbReference type="NCBI Taxonomy" id="8319"/>
    <lineage>
        <taxon>Eukaryota</taxon>
        <taxon>Metazoa</taxon>
        <taxon>Chordata</taxon>
        <taxon>Craniata</taxon>
        <taxon>Vertebrata</taxon>
        <taxon>Euteleostomi</taxon>
        <taxon>Amphibia</taxon>
        <taxon>Batrachia</taxon>
        <taxon>Caudata</taxon>
        <taxon>Salamandroidea</taxon>
        <taxon>Salamandridae</taxon>
        <taxon>Pleurodelinae</taxon>
        <taxon>Pleurodeles</taxon>
    </lineage>
</organism>
<keyword evidence="3" id="KW-1185">Reference proteome</keyword>
<feature type="region of interest" description="Disordered" evidence="1">
    <location>
        <begin position="69"/>
        <end position="94"/>
    </location>
</feature>
<evidence type="ECO:0000256" key="1">
    <source>
        <dbReference type="SAM" id="MobiDB-lite"/>
    </source>
</evidence>
<reference evidence="2" key="1">
    <citation type="journal article" date="2022" name="bioRxiv">
        <title>Sequencing and chromosome-scale assembly of the giantPleurodeles waltlgenome.</title>
        <authorList>
            <person name="Brown T."/>
            <person name="Elewa A."/>
            <person name="Iarovenko S."/>
            <person name="Subramanian E."/>
            <person name="Araus A.J."/>
            <person name="Petzold A."/>
            <person name="Susuki M."/>
            <person name="Suzuki K.-i.T."/>
            <person name="Hayashi T."/>
            <person name="Toyoda A."/>
            <person name="Oliveira C."/>
            <person name="Osipova E."/>
            <person name="Leigh N.D."/>
            <person name="Simon A."/>
            <person name="Yun M.H."/>
        </authorList>
    </citation>
    <scope>NUCLEOTIDE SEQUENCE</scope>
    <source>
        <strain evidence="2">20211129_DDA</strain>
        <tissue evidence="2">Liver</tissue>
    </source>
</reference>
<proteinExistence type="predicted"/>
<sequence>MQIGPLPCVAQESAACRPEAAAIKKELDAIPFGLLPKCGVGVVTLYARGAIGKDKDHSLVEAVIKRKGSGDDPCARALTEDWEPEASNPPLLWE</sequence>
<dbReference type="EMBL" id="JANPWB010000010">
    <property type="protein sequence ID" value="KAJ1144358.1"/>
    <property type="molecule type" value="Genomic_DNA"/>
</dbReference>